<feature type="chain" id="PRO_5029485862" evidence="6">
    <location>
        <begin position="19"/>
        <end position="464"/>
    </location>
</feature>
<comment type="caution">
    <text evidence="9">The sequence shown here is derived from an EMBL/GenBank/DDBJ whole genome shotgun (WGS) entry which is preliminary data.</text>
</comment>
<dbReference type="GO" id="GO:0009279">
    <property type="term" value="C:cell outer membrane"/>
    <property type="evidence" value="ECO:0007669"/>
    <property type="project" value="UniProtKB-SubCell"/>
</dbReference>
<feature type="signal peptide" evidence="6">
    <location>
        <begin position="1"/>
        <end position="18"/>
    </location>
</feature>
<dbReference type="Pfam" id="PF14322">
    <property type="entry name" value="SusD-like_3"/>
    <property type="match status" value="1"/>
</dbReference>
<dbReference type="EMBL" id="WOTW01000001">
    <property type="protein sequence ID" value="MUP36411.1"/>
    <property type="molecule type" value="Genomic_DNA"/>
</dbReference>
<evidence type="ECO:0000313" key="11">
    <source>
        <dbReference type="Proteomes" id="UP000285951"/>
    </source>
</evidence>
<evidence type="ECO:0000256" key="2">
    <source>
        <dbReference type="ARBA" id="ARBA00006275"/>
    </source>
</evidence>
<evidence type="ECO:0000256" key="1">
    <source>
        <dbReference type="ARBA" id="ARBA00004442"/>
    </source>
</evidence>
<dbReference type="InterPro" id="IPR033985">
    <property type="entry name" value="SusD-like_N"/>
</dbReference>
<dbReference type="OrthoDB" id="630434at2"/>
<name>A0A7M4D182_9BACT</name>
<dbReference type="RefSeq" id="WP_156194359.1">
    <property type="nucleotide sequence ID" value="NZ_QTZN02000001.1"/>
</dbReference>
<dbReference type="AlphaFoldDB" id="A0A7M4D182"/>
<protein>
    <submittedName>
        <fullName evidence="9">RagB/SusD family nutrient uptake outer membrane protein</fullName>
    </submittedName>
</protein>
<dbReference type="Gene3D" id="1.25.40.390">
    <property type="match status" value="1"/>
</dbReference>
<gene>
    <name evidence="10" type="ORF">DWB62_001095</name>
    <name evidence="9" type="ORF">GNY23_01095</name>
</gene>
<keyword evidence="3 6" id="KW-0732">Signal</keyword>
<evidence type="ECO:0000256" key="4">
    <source>
        <dbReference type="ARBA" id="ARBA00023136"/>
    </source>
</evidence>
<dbReference type="Proteomes" id="UP000285951">
    <property type="component" value="Unassembled WGS sequence"/>
</dbReference>
<reference evidence="10 11" key="1">
    <citation type="submission" date="2019-11" db="EMBL/GenBank/DDBJ databases">
        <title>Draft genome sequence of Labilibaculum sp. strain SYP isolated from Black Sea.</title>
        <authorList>
            <person name="Yadav S."/>
            <person name="Villanueva L."/>
        </authorList>
    </citation>
    <scope>NUCLEOTIDE SEQUENCE [LARGE SCALE GENOMIC DNA]</scope>
    <source>
        <strain evidence="10 11">44</strain>
    </source>
</reference>
<proteinExistence type="inferred from homology"/>
<keyword evidence="5" id="KW-0998">Cell outer membrane</keyword>
<keyword evidence="11" id="KW-1185">Reference proteome</keyword>
<comment type="subcellular location">
    <subcellularLocation>
        <location evidence="1">Cell outer membrane</location>
    </subcellularLocation>
</comment>
<sequence>MKNRILLLLLLTLLFASCGEDFLELTPSESIEASDAMSTPAKVNAVLIGAYDQMQYSYYLPYFIMEGDVKGEDVFVKSSGNYGRHVETYAYTELPTMYYCEDVWAYAYKVITNVNLVINGLEAVDMDEASKVQLIAESRGLRGYSYLNMIQAYAMPYAVDPSALGVPLILEPVLPSDPGPSRSTVQEVYTQIISDLTYAAENLVASESYRLTTAAAKGLLARAYLNMEDWANASKWAKEARDGYSLMTADQLLEGFQDDSNSEWMWSLRSVADDNNGYLHVASFYDALRTLGYNSFRIDVDFRALFGADDTRLQQIDDGVYSGGHVSLKFEHVSGWVMDQVLMRASEMYLIEAEAEAELGAGHETAAQDALFAIQSRADATAVKSTSTGETLINEVLLERRKELWGEGFRWFDLNRRGLNVTRTSSSHWALLDLPITDNKRRWPIPQDEIDANPNMVQNPGYAK</sequence>
<evidence type="ECO:0000256" key="5">
    <source>
        <dbReference type="ARBA" id="ARBA00023237"/>
    </source>
</evidence>
<dbReference type="EMBL" id="QTZN02000001">
    <property type="protein sequence ID" value="MVB05616.1"/>
    <property type="molecule type" value="Genomic_DNA"/>
</dbReference>
<evidence type="ECO:0000256" key="6">
    <source>
        <dbReference type="SAM" id="SignalP"/>
    </source>
</evidence>
<evidence type="ECO:0000259" key="8">
    <source>
        <dbReference type="Pfam" id="PF14322"/>
    </source>
</evidence>
<reference evidence="9 12" key="2">
    <citation type="submission" date="2019-12" db="EMBL/GenBank/DDBJ databases">
        <title>Draft genome sequence of Labilibaculum sp. strain 44 isolated from deep waters of Black Sea.</title>
        <authorList>
            <person name="Yadav S."/>
            <person name="Villanueva L."/>
        </authorList>
    </citation>
    <scope>NUCLEOTIDE SEQUENCE [LARGE SCALE GENOMIC DNA]</scope>
    <source>
        <strain evidence="9 12">44</strain>
    </source>
</reference>
<feature type="domain" description="SusD-like N-terminal" evidence="8">
    <location>
        <begin position="21"/>
        <end position="225"/>
    </location>
</feature>
<evidence type="ECO:0000313" key="10">
    <source>
        <dbReference type="EMBL" id="MVB05616.1"/>
    </source>
</evidence>
<evidence type="ECO:0000313" key="12">
    <source>
        <dbReference type="Proteomes" id="UP000462449"/>
    </source>
</evidence>
<dbReference type="Proteomes" id="UP000462449">
    <property type="component" value="Unassembled WGS sequence"/>
</dbReference>
<dbReference type="SUPFAM" id="SSF48452">
    <property type="entry name" value="TPR-like"/>
    <property type="match status" value="1"/>
</dbReference>
<dbReference type="Pfam" id="PF07980">
    <property type="entry name" value="SusD_RagB"/>
    <property type="match status" value="1"/>
</dbReference>
<comment type="similarity">
    <text evidence="2">Belongs to the SusD family.</text>
</comment>
<organism evidence="9 12">
    <name type="scientific">Labilibaculum euxinus</name>
    <dbReference type="NCBI Taxonomy" id="2686357"/>
    <lineage>
        <taxon>Bacteria</taxon>
        <taxon>Pseudomonadati</taxon>
        <taxon>Bacteroidota</taxon>
        <taxon>Bacteroidia</taxon>
        <taxon>Marinilabiliales</taxon>
        <taxon>Marinifilaceae</taxon>
        <taxon>Labilibaculum</taxon>
    </lineage>
</organism>
<dbReference type="PROSITE" id="PS51257">
    <property type="entry name" value="PROKAR_LIPOPROTEIN"/>
    <property type="match status" value="1"/>
</dbReference>
<keyword evidence="4" id="KW-0472">Membrane</keyword>
<dbReference type="InterPro" id="IPR011990">
    <property type="entry name" value="TPR-like_helical_dom_sf"/>
</dbReference>
<accession>A0A7M4D182</accession>
<feature type="domain" description="RagB/SusD" evidence="7">
    <location>
        <begin position="339"/>
        <end position="462"/>
    </location>
</feature>
<dbReference type="CDD" id="cd08977">
    <property type="entry name" value="SusD"/>
    <property type="match status" value="1"/>
</dbReference>
<dbReference type="InterPro" id="IPR012944">
    <property type="entry name" value="SusD_RagB_dom"/>
</dbReference>
<evidence type="ECO:0000313" key="9">
    <source>
        <dbReference type="EMBL" id="MUP36411.1"/>
    </source>
</evidence>
<evidence type="ECO:0000256" key="3">
    <source>
        <dbReference type="ARBA" id="ARBA00022729"/>
    </source>
</evidence>
<evidence type="ECO:0000259" key="7">
    <source>
        <dbReference type="Pfam" id="PF07980"/>
    </source>
</evidence>